<evidence type="ECO:0000313" key="2">
    <source>
        <dbReference type="EMBL" id="RAL64471.1"/>
    </source>
</evidence>
<comment type="caution">
    <text evidence="2">The sequence shown here is derived from an EMBL/GenBank/DDBJ whole genome shotgun (WGS) entry which is preliminary data.</text>
</comment>
<feature type="compositionally biased region" description="Basic and acidic residues" evidence="1">
    <location>
        <begin position="305"/>
        <end position="320"/>
    </location>
</feature>
<feature type="compositionally biased region" description="Basic residues" evidence="1">
    <location>
        <begin position="183"/>
        <end position="192"/>
    </location>
</feature>
<feature type="region of interest" description="Disordered" evidence="1">
    <location>
        <begin position="398"/>
        <end position="469"/>
    </location>
</feature>
<reference evidence="2 3" key="1">
    <citation type="submission" date="2018-06" db="EMBL/GenBank/DDBJ databases">
        <title>Genome Sequence of the Brown Rot Fungal Pathogen Monilinia fructigena.</title>
        <authorList>
            <person name="Landi L."/>
            <person name="De Miccolis Angelini R.M."/>
            <person name="Pollastro S."/>
            <person name="Abate D."/>
            <person name="Faretra F."/>
            <person name="Romanazzi G."/>
        </authorList>
    </citation>
    <scope>NUCLEOTIDE SEQUENCE [LARGE SCALE GENOMIC DNA]</scope>
    <source>
        <strain evidence="2 3">Mfrg269</strain>
    </source>
</reference>
<feature type="compositionally biased region" description="Basic and acidic residues" evidence="1">
    <location>
        <begin position="141"/>
        <end position="150"/>
    </location>
</feature>
<proteinExistence type="predicted"/>
<feature type="compositionally biased region" description="Acidic residues" evidence="1">
    <location>
        <begin position="426"/>
        <end position="436"/>
    </location>
</feature>
<sequence>MKVNTEQEMMMRTSVINPIEAGYQMNSASDEFEKLVDHESDKDISMEMKMEMEIFSRPQSTGLIDSRKEVQPSVTASPAEAQYQNTAVKEAAVNSECSLKNGEVLGDGRIFHHGSSRVCDVWEFDRDPDDPKSLWQRWQQKNHDQADQRSDIMNGNVSAGEDRMKLDPDDDDDDDSHMERGKTAKNWKKNTKKLKESRFKVAEDNHKEQPATGRKTVNHVLESPTGVGFSSGGIKHPLRNLSHKGVNSRNYKGGGRFLNRAGIYRPHPSHTKDFNFNPPSTGVHTYISGTSYSHHGSGSASTGDYHMDRGSPEPKGKKKAIKYDSYRPNYPTSPPDVNTSFYAGDAAHANDKKKRTKAKNFSGYSSSTNAVSYQGPSDFAQRRGASTVSEFIGHASSNEESKGMFGNYAATESYEREKKKARVDRDESEERGENDEGLMGMDGSDRMDDGAKQMVIDPLDIAEDTEMKE</sequence>
<feature type="region of interest" description="Disordered" evidence="1">
    <location>
        <begin position="292"/>
        <end position="320"/>
    </location>
</feature>
<evidence type="ECO:0000256" key="1">
    <source>
        <dbReference type="SAM" id="MobiDB-lite"/>
    </source>
</evidence>
<organism evidence="2 3">
    <name type="scientific">Monilinia fructigena</name>
    <dbReference type="NCBI Taxonomy" id="38457"/>
    <lineage>
        <taxon>Eukaryota</taxon>
        <taxon>Fungi</taxon>
        <taxon>Dikarya</taxon>
        <taxon>Ascomycota</taxon>
        <taxon>Pezizomycotina</taxon>
        <taxon>Leotiomycetes</taxon>
        <taxon>Helotiales</taxon>
        <taxon>Sclerotiniaceae</taxon>
        <taxon>Monilinia</taxon>
    </lineage>
</organism>
<feature type="region of interest" description="Disordered" evidence="1">
    <location>
        <begin position="130"/>
        <end position="192"/>
    </location>
</feature>
<gene>
    <name evidence="2" type="ORF">DID88_001947</name>
</gene>
<evidence type="ECO:0000313" key="3">
    <source>
        <dbReference type="Proteomes" id="UP000249056"/>
    </source>
</evidence>
<dbReference type="OrthoDB" id="3526530at2759"/>
<dbReference type="AlphaFoldDB" id="A0A395IWF4"/>
<protein>
    <submittedName>
        <fullName evidence="2">Uncharacterized protein</fullName>
    </submittedName>
</protein>
<name>A0A395IWF4_9HELO</name>
<feature type="compositionally biased region" description="Acidic residues" evidence="1">
    <location>
        <begin position="460"/>
        <end position="469"/>
    </location>
</feature>
<dbReference type="EMBL" id="QKRW01000014">
    <property type="protein sequence ID" value="RAL64471.1"/>
    <property type="molecule type" value="Genomic_DNA"/>
</dbReference>
<accession>A0A395IWF4</accession>
<feature type="compositionally biased region" description="Low complexity" evidence="1">
    <location>
        <begin position="292"/>
        <end position="303"/>
    </location>
</feature>
<dbReference type="Proteomes" id="UP000249056">
    <property type="component" value="Unassembled WGS sequence"/>
</dbReference>
<keyword evidence="3" id="KW-1185">Reference proteome</keyword>